<name>A0A1Y2H9E9_9FUNG</name>
<feature type="signal peptide" evidence="2">
    <location>
        <begin position="1"/>
        <end position="24"/>
    </location>
</feature>
<protein>
    <submittedName>
        <fullName evidence="3">Uncharacterized protein</fullName>
    </submittedName>
</protein>
<dbReference type="Proteomes" id="UP000193411">
    <property type="component" value="Unassembled WGS sequence"/>
</dbReference>
<evidence type="ECO:0000256" key="1">
    <source>
        <dbReference type="SAM" id="MobiDB-lite"/>
    </source>
</evidence>
<gene>
    <name evidence="3" type="ORF">BCR44DRAFT_358070</name>
</gene>
<evidence type="ECO:0000256" key="2">
    <source>
        <dbReference type="SAM" id="SignalP"/>
    </source>
</evidence>
<organism evidence="3 4">
    <name type="scientific">Catenaria anguillulae PL171</name>
    <dbReference type="NCBI Taxonomy" id="765915"/>
    <lineage>
        <taxon>Eukaryota</taxon>
        <taxon>Fungi</taxon>
        <taxon>Fungi incertae sedis</taxon>
        <taxon>Blastocladiomycota</taxon>
        <taxon>Blastocladiomycetes</taxon>
        <taxon>Blastocladiales</taxon>
        <taxon>Catenariaceae</taxon>
        <taxon>Catenaria</taxon>
    </lineage>
</organism>
<comment type="caution">
    <text evidence="3">The sequence shown here is derived from an EMBL/GenBank/DDBJ whole genome shotgun (WGS) entry which is preliminary data.</text>
</comment>
<dbReference type="AlphaFoldDB" id="A0A1Y2H9E9"/>
<sequence>MLSCTYSVAFALVALLALVNNVTAISDCCRTNTDCTQVSKDVEIVCVHEVTMTEVSPSVLSRPIVPSTAAGTSTTFAVTMLGATRTDSTRVGRPPSGGMMRRPPANQTSAMTTWLQPEKMLSYGCFVFPDGDDCMDGEMNSVPDPIRTCATVVNTCPEHDASLVGTIRDDQMRCSQVAVVKHGTVGGDMFQKPNGRAVRSSGSIADCLRLGRLRRARLRPTQGPPRKANGTNGRPFPPNGCRCSRQRLE</sequence>
<feature type="compositionally biased region" description="Low complexity" evidence="1">
    <location>
        <begin position="91"/>
        <end position="104"/>
    </location>
</feature>
<reference evidence="3 4" key="1">
    <citation type="submission" date="2016-07" db="EMBL/GenBank/DDBJ databases">
        <title>Pervasive Adenine N6-methylation of Active Genes in Fungi.</title>
        <authorList>
            <consortium name="DOE Joint Genome Institute"/>
            <person name="Mondo S.J."/>
            <person name="Dannebaum R.O."/>
            <person name="Kuo R.C."/>
            <person name="Labutti K."/>
            <person name="Haridas S."/>
            <person name="Kuo A."/>
            <person name="Salamov A."/>
            <person name="Ahrendt S.R."/>
            <person name="Lipzen A."/>
            <person name="Sullivan W."/>
            <person name="Andreopoulos W.B."/>
            <person name="Clum A."/>
            <person name="Lindquist E."/>
            <person name="Daum C."/>
            <person name="Ramamoorthy G.K."/>
            <person name="Gryganskyi A."/>
            <person name="Culley D."/>
            <person name="Magnuson J.K."/>
            <person name="James T.Y."/>
            <person name="O'Malley M.A."/>
            <person name="Stajich J.E."/>
            <person name="Spatafora J.W."/>
            <person name="Visel A."/>
            <person name="Grigoriev I.V."/>
        </authorList>
    </citation>
    <scope>NUCLEOTIDE SEQUENCE [LARGE SCALE GENOMIC DNA]</scope>
    <source>
        <strain evidence="3 4">PL171</strain>
    </source>
</reference>
<keyword evidence="2" id="KW-0732">Signal</keyword>
<evidence type="ECO:0000313" key="3">
    <source>
        <dbReference type="EMBL" id="ORZ30561.1"/>
    </source>
</evidence>
<keyword evidence="4" id="KW-1185">Reference proteome</keyword>
<proteinExistence type="predicted"/>
<dbReference type="EMBL" id="MCFL01000081">
    <property type="protein sequence ID" value="ORZ30561.1"/>
    <property type="molecule type" value="Genomic_DNA"/>
</dbReference>
<evidence type="ECO:0000313" key="4">
    <source>
        <dbReference type="Proteomes" id="UP000193411"/>
    </source>
</evidence>
<accession>A0A1Y2H9E9</accession>
<feature type="region of interest" description="Disordered" evidence="1">
    <location>
        <begin position="86"/>
        <end position="105"/>
    </location>
</feature>
<feature type="region of interest" description="Disordered" evidence="1">
    <location>
        <begin position="215"/>
        <end position="249"/>
    </location>
</feature>
<feature type="chain" id="PRO_5012914853" evidence="2">
    <location>
        <begin position="25"/>
        <end position="249"/>
    </location>
</feature>